<proteinExistence type="predicted"/>
<feature type="transmembrane region" description="Helical" evidence="1">
    <location>
        <begin position="113"/>
        <end position="130"/>
    </location>
</feature>
<keyword evidence="1" id="KW-0812">Transmembrane</keyword>
<dbReference type="EMBL" id="ACCF01000264">
    <property type="protein sequence ID" value="EEF65636.1"/>
    <property type="molecule type" value="Genomic_DNA"/>
</dbReference>
<dbReference type="STRING" id="545696.HOLDEFILI_04205"/>
<evidence type="ECO:0000313" key="2">
    <source>
        <dbReference type="EMBL" id="EEF65636.1"/>
    </source>
</evidence>
<name>B9YED1_9FIRM</name>
<organism evidence="2 3">
    <name type="scientific">Holdemania filiformis DSM 12042</name>
    <dbReference type="NCBI Taxonomy" id="545696"/>
    <lineage>
        <taxon>Bacteria</taxon>
        <taxon>Bacillati</taxon>
        <taxon>Bacillota</taxon>
        <taxon>Erysipelotrichia</taxon>
        <taxon>Erysipelotrichales</taxon>
        <taxon>Erysipelotrichaceae</taxon>
        <taxon>Holdemania</taxon>
    </lineage>
</organism>
<dbReference type="AlphaFoldDB" id="B9YED1"/>
<evidence type="ECO:0000313" key="3">
    <source>
        <dbReference type="Proteomes" id="UP000005950"/>
    </source>
</evidence>
<feature type="transmembrane region" description="Helical" evidence="1">
    <location>
        <begin position="23"/>
        <end position="44"/>
    </location>
</feature>
<keyword evidence="1" id="KW-0472">Membrane</keyword>
<gene>
    <name evidence="2" type="ORF">HOLDEFILI_04205</name>
</gene>
<dbReference type="HOGENOM" id="CLU_1141353_0_0_9"/>
<sequence>MSGYLLKRRQVAMREKTSFWQRYGLMILTIILYGLDLGVILFVSQRLYKNIVEVTTFAALPPTFFVLWLLRGKAGKEKERQDWLKTGVFSWVMTIILFIAGLSVWLAMPYSLAWSYALMMALGYFLYHSCLRKWIPGWGQRISELFVCIFTLELAAVLLFPIITGMKTVNQAEAILTRQGYEEIHYAVNTSPSGLELIFKDDAPELTRSEKKTGFYVFSAADQGKEIGVVISPASGRIVRQASLSDNLVLDLMIHR</sequence>
<dbReference type="Proteomes" id="UP000005950">
    <property type="component" value="Unassembled WGS sequence"/>
</dbReference>
<keyword evidence="1" id="KW-1133">Transmembrane helix</keyword>
<reference evidence="2 3" key="1">
    <citation type="submission" date="2008-12" db="EMBL/GenBank/DDBJ databases">
        <authorList>
            <person name="Fulton L."/>
            <person name="Clifton S."/>
            <person name="Fulton B."/>
            <person name="Xu J."/>
            <person name="Minx P."/>
            <person name="Pepin K.H."/>
            <person name="Johnson M."/>
            <person name="Bhonagiri V."/>
            <person name="Nash W.E."/>
            <person name="Mardis E.R."/>
            <person name="Wilson R.K."/>
        </authorList>
    </citation>
    <scope>NUCLEOTIDE SEQUENCE [LARGE SCALE GENOMIC DNA]</scope>
    <source>
        <strain evidence="2 3">DSM 12042</strain>
    </source>
</reference>
<feature type="transmembrane region" description="Helical" evidence="1">
    <location>
        <begin position="50"/>
        <end position="70"/>
    </location>
</feature>
<evidence type="ECO:0000256" key="1">
    <source>
        <dbReference type="SAM" id="Phobius"/>
    </source>
</evidence>
<accession>B9YED1</accession>
<reference evidence="2 3" key="2">
    <citation type="submission" date="2009-02" db="EMBL/GenBank/DDBJ databases">
        <title>Draft genome sequence of Holdemania filiformis DSM 12042.</title>
        <authorList>
            <person name="Sudarsanam P."/>
            <person name="Ley R."/>
            <person name="Guruge J."/>
            <person name="Turnbaugh P.J."/>
            <person name="Mahowald M."/>
            <person name="Liep D."/>
            <person name="Gordon J."/>
        </authorList>
    </citation>
    <scope>NUCLEOTIDE SEQUENCE [LARGE SCALE GENOMIC DNA]</scope>
    <source>
        <strain evidence="2 3">DSM 12042</strain>
    </source>
</reference>
<comment type="caution">
    <text evidence="2">The sequence shown here is derived from an EMBL/GenBank/DDBJ whole genome shotgun (WGS) entry which is preliminary data.</text>
</comment>
<dbReference type="eggNOG" id="ENOG5033KPE">
    <property type="taxonomic scope" value="Bacteria"/>
</dbReference>
<feature type="transmembrane region" description="Helical" evidence="1">
    <location>
        <begin position="142"/>
        <end position="163"/>
    </location>
</feature>
<feature type="transmembrane region" description="Helical" evidence="1">
    <location>
        <begin position="82"/>
        <end position="107"/>
    </location>
</feature>
<protein>
    <submittedName>
        <fullName evidence="2">Uncharacterized protein</fullName>
    </submittedName>
</protein>